<proteinExistence type="predicted"/>
<evidence type="ECO:0000313" key="2">
    <source>
        <dbReference type="EMBL" id="AJP18495.1"/>
    </source>
</evidence>
<evidence type="ECO:0000259" key="1">
    <source>
        <dbReference type="PROSITE" id="PS50943"/>
    </source>
</evidence>
<geneLocation type="plasmid" evidence="2">
    <name>pB-3002cz</name>
</geneLocation>
<dbReference type="InterPro" id="IPR010982">
    <property type="entry name" value="Lambda_DNA-bd_dom_sf"/>
</dbReference>
<dbReference type="PATRIC" id="fig|573.1921.peg.5761"/>
<organism evidence="2">
    <name type="scientific">Klebsiella pneumoniae</name>
    <dbReference type="NCBI Taxonomy" id="573"/>
    <lineage>
        <taxon>Bacteria</taxon>
        <taxon>Pseudomonadati</taxon>
        <taxon>Pseudomonadota</taxon>
        <taxon>Gammaproteobacteria</taxon>
        <taxon>Enterobacterales</taxon>
        <taxon>Enterobacteriaceae</taxon>
        <taxon>Klebsiella/Raoultella group</taxon>
        <taxon>Klebsiella</taxon>
        <taxon>Klebsiella pneumoniae complex</taxon>
    </lineage>
</organism>
<keyword evidence="2" id="KW-0614">Plasmid</keyword>
<dbReference type="InterPro" id="IPR001387">
    <property type="entry name" value="Cro/C1-type_HTH"/>
</dbReference>
<dbReference type="Gene3D" id="1.10.260.40">
    <property type="entry name" value="lambda repressor-like DNA-binding domains"/>
    <property type="match status" value="1"/>
</dbReference>
<protein>
    <recommendedName>
        <fullName evidence="1">HTH cro/C1-type domain-containing protein</fullName>
    </recommendedName>
</protein>
<dbReference type="EMBL" id="KJ958926">
    <property type="protein sequence ID" value="AJP18495.1"/>
    <property type="molecule type" value="Genomic_DNA"/>
</dbReference>
<feature type="domain" description="HTH cro/C1-type" evidence="1">
    <location>
        <begin position="72"/>
        <end position="109"/>
    </location>
</feature>
<dbReference type="AlphaFoldDB" id="A0A0C5H1V1"/>
<dbReference type="GO" id="GO:0003677">
    <property type="term" value="F:DNA binding"/>
    <property type="evidence" value="ECO:0007669"/>
    <property type="project" value="InterPro"/>
</dbReference>
<dbReference type="RefSeq" id="WP_015632461.1">
    <property type="nucleotide sequence ID" value="NZ_CABFWU010000003.1"/>
</dbReference>
<reference evidence="2" key="1">
    <citation type="journal article" date="2015" name="Antimicrob. Agents Chemother.">
        <title>Complete nucleotide sequences of two NDM-1-encoding plasmids from the same sequence type 11 Klebsiella pneumoniae strain.</title>
        <authorList>
            <person name="Studentova V."/>
            <person name="Dobiasova H."/>
            <person name="Hedlova D."/>
            <person name="Dolejska M."/>
            <person name="Papagiannitsis C.C."/>
            <person name="Hrabak J."/>
        </authorList>
    </citation>
    <scope>NUCLEOTIDE SEQUENCE</scope>
    <source>
        <strain evidence="2">Kpn-3002cz</strain>
        <plasmid evidence="2">pB-3002cz</plasmid>
    </source>
</reference>
<sequence>MWYINQLLTAQNVVSEPAAVASSLTLPSLMILGKIKSLKYADSAHFAIGLKTRRICAFYNKSGSIIMLGYELRLWRKGCGWTQERAAEEFDVSLRTYQMYEKNQRDIPLLAERATRELQLRLMLREFESLTKEQILQRLQTLLNTDNPCLA</sequence>
<dbReference type="CDD" id="cd00093">
    <property type="entry name" value="HTH_XRE"/>
    <property type="match status" value="1"/>
</dbReference>
<name>A0A0C5H1V1_KLEPN</name>
<accession>A0A0C5H1V1</accession>
<dbReference type="PROSITE" id="PS50943">
    <property type="entry name" value="HTH_CROC1"/>
    <property type="match status" value="1"/>
</dbReference>
<dbReference type="SUPFAM" id="SSF47413">
    <property type="entry name" value="lambda repressor-like DNA-binding domains"/>
    <property type="match status" value="1"/>
</dbReference>
<dbReference type="Pfam" id="PF01381">
    <property type="entry name" value="HTH_3"/>
    <property type="match status" value="1"/>
</dbReference>